<dbReference type="GO" id="GO:0005886">
    <property type="term" value="C:plasma membrane"/>
    <property type="evidence" value="ECO:0007669"/>
    <property type="project" value="TreeGrafter"/>
</dbReference>
<accession>A0AAD1WG92</accession>
<dbReference type="InterPro" id="IPR036465">
    <property type="entry name" value="vWFA_dom_sf"/>
</dbReference>
<dbReference type="PROSITE" id="PS50234">
    <property type="entry name" value="VWFA"/>
    <property type="match status" value="1"/>
</dbReference>
<evidence type="ECO:0000313" key="2">
    <source>
        <dbReference type="EMBL" id="CAH2311865.1"/>
    </source>
</evidence>
<dbReference type="GO" id="GO:0005229">
    <property type="term" value="F:intracellularly calcium-gated chloride channel activity"/>
    <property type="evidence" value="ECO:0007669"/>
    <property type="project" value="TreeGrafter"/>
</dbReference>
<dbReference type="SUPFAM" id="SSF53300">
    <property type="entry name" value="vWA-like"/>
    <property type="match status" value="1"/>
</dbReference>
<organism evidence="2 3">
    <name type="scientific">Pelobates cultripes</name>
    <name type="common">Western spadefoot toad</name>
    <dbReference type="NCBI Taxonomy" id="61616"/>
    <lineage>
        <taxon>Eukaryota</taxon>
        <taxon>Metazoa</taxon>
        <taxon>Chordata</taxon>
        <taxon>Craniata</taxon>
        <taxon>Vertebrata</taxon>
        <taxon>Euteleostomi</taxon>
        <taxon>Amphibia</taxon>
        <taxon>Batrachia</taxon>
        <taxon>Anura</taxon>
        <taxon>Pelobatoidea</taxon>
        <taxon>Pelobatidae</taxon>
        <taxon>Pelobates</taxon>
    </lineage>
</organism>
<dbReference type="PANTHER" id="PTHR10579">
    <property type="entry name" value="CALCIUM-ACTIVATED CHLORIDE CHANNEL REGULATOR"/>
    <property type="match status" value="1"/>
</dbReference>
<dbReference type="InterPro" id="IPR051266">
    <property type="entry name" value="CLCR"/>
</dbReference>
<proteinExistence type="predicted"/>
<keyword evidence="3" id="KW-1185">Reference proteome</keyword>
<sequence>MNGLTFGGAFLTNTTSNILTTFLQKVKWRLQVFVQDYICPLFTNVMKEPLLGCSLGINGMNKMLVPGTNDQVVDCRYSPETGLYDHNCMFIPYLNSPAKESIMYAQGLSHVKEFCDKDSHNSEAPNQQNKHCNQQSTWEVIMKSPDMMSTTPLTSTNIPPPVISLLQFKDRVVTLVLDISGSMYGYNRMDRMYQASEMYIMQIIETDSHLGIVVFSSAANIKSELVKITDKRQREHLKSLLPTASLGGTNICSGIQAGLQVNGRLDGSTHGTEIILLTDGEDSRISSCFPEVEASGVIIHTIALGTKADKALEQLATMTEKSKDICTMFKKNKKQGDDAIIPGWEDEPYALIASEWACSTVICDYKCVKSEMPTNILACLEEIPKDKWQKRDGIKLYASDKVDANGLIAAFSGLVSSNGDVTQQSVQIESVTIPVKPGDCLDGIVIIDSTVGNDTFFLVTWDAGSPSITLTDPNGHVYGKSTFVSDPFSKSARLTIPGTAERGSWTYSICNTKTVKQVLGLTVNSRAADRNEPPIVAEAYMKEVSGIHGSPVVLYAIVTKGFSPILGASVIAEIGAEDGQIHKLDLLDNGAGADILRNDGIYSKFFIAYGKNGRYSLRVHIETTKNESKLGAQKNRAFYMPGFVENGDIKLKPPRPNIESYNVEHFSRKVSGDTFIISNVPSGTPSDRFEPYQITDLDAVIQGTKITLSWTATGDDLDQGNATGYDLRMSLSSQELLHHFVNTTAINISNITPKPAGSKEIFTFTPENISLTNGTIIYFALVAFDEINQQSKISNLARVELFVPPSPEPKAIKPLPDIYQPYQITDLDAVIQGTQITLTWTATVTRYDLRMSLSFEELLNNFMKATALNIPSTAPKPGGSKEMFTFTPENITLNNGTTIYFALVTFDDINQGLLNSNIARVTFFVPPSPKKSYFKSRMKSLLDSPFDF</sequence>
<dbReference type="Gene3D" id="3.40.50.410">
    <property type="entry name" value="von Willebrand factor, type A domain"/>
    <property type="match status" value="1"/>
</dbReference>
<dbReference type="Gene3D" id="2.60.40.10">
    <property type="entry name" value="Immunoglobulins"/>
    <property type="match status" value="1"/>
</dbReference>
<evidence type="ECO:0000313" key="3">
    <source>
        <dbReference type="Proteomes" id="UP001295444"/>
    </source>
</evidence>
<evidence type="ECO:0000259" key="1">
    <source>
        <dbReference type="PROSITE" id="PS50234"/>
    </source>
</evidence>
<dbReference type="Pfam" id="PF08434">
    <property type="entry name" value="CLCA"/>
    <property type="match status" value="1"/>
</dbReference>
<dbReference type="InterPro" id="IPR013642">
    <property type="entry name" value="CLCA_N"/>
</dbReference>
<dbReference type="PANTHER" id="PTHR10579:SF172">
    <property type="entry name" value="CALCIUM-ACTIVATED CHLORIDE CHANNEL REGULATOR 4 PRECURSOR-RELATED"/>
    <property type="match status" value="1"/>
</dbReference>
<feature type="domain" description="VWFA" evidence="1">
    <location>
        <begin position="172"/>
        <end position="329"/>
    </location>
</feature>
<dbReference type="CDD" id="cd00198">
    <property type="entry name" value="vWFA"/>
    <property type="match status" value="1"/>
</dbReference>
<dbReference type="EMBL" id="OW240919">
    <property type="protein sequence ID" value="CAH2311865.1"/>
    <property type="molecule type" value="Genomic_DNA"/>
</dbReference>
<reference evidence="2" key="1">
    <citation type="submission" date="2022-03" db="EMBL/GenBank/DDBJ databases">
        <authorList>
            <person name="Alioto T."/>
            <person name="Alioto T."/>
            <person name="Gomez Garrido J."/>
        </authorList>
    </citation>
    <scope>NUCLEOTIDE SEQUENCE</scope>
</reference>
<gene>
    <name evidence="2" type="ORF">PECUL_23A029165</name>
</gene>
<name>A0AAD1WG92_PELCU</name>
<dbReference type="SMART" id="SM00327">
    <property type="entry name" value="VWA"/>
    <property type="match status" value="1"/>
</dbReference>
<dbReference type="Proteomes" id="UP001295444">
    <property type="component" value="Chromosome 08"/>
</dbReference>
<dbReference type="InterPro" id="IPR002035">
    <property type="entry name" value="VWF_A"/>
</dbReference>
<dbReference type="Pfam" id="PF00092">
    <property type="entry name" value="VWA"/>
    <property type="match status" value="1"/>
</dbReference>
<dbReference type="InterPro" id="IPR013783">
    <property type="entry name" value="Ig-like_fold"/>
</dbReference>
<dbReference type="AlphaFoldDB" id="A0AAD1WG92"/>
<protein>
    <submittedName>
        <fullName evidence="2">Epithelial chloride channel -like</fullName>
    </submittedName>
</protein>